<gene>
    <name evidence="1" type="ORF">OZSIB_2575</name>
</gene>
<sequence length="52" mass="5698">MFDARGEPMRIHGGLLSLSPMFLASSILQDSGKITRHLRSGTTKEARARSIV</sequence>
<evidence type="ECO:0000313" key="2">
    <source>
        <dbReference type="Proteomes" id="UP000252355"/>
    </source>
</evidence>
<evidence type="ECO:0000313" key="1">
    <source>
        <dbReference type="EMBL" id="RCK77806.1"/>
    </source>
</evidence>
<protein>
    <submittedName>
        <fullName evidence="1">Uncharacterized protein</fullName>
    </submittedName>
</protein>
<dbReference type="EMBL" id="QOQW01000032">
    <property type="protein sequence ID" value="RCK77806.1"/>
    <property type="molecule type" value="Genomic_DNA"/>
</dbReference>
<proteinExistence type="predicted"/>
<comment type="caution">
    <text evidence="1">The sequence shown here is derived from an EMBL/GenBank/DDBJ whole genome shotgun (WGS) entry which is preliminary data.</text>
</comment>
<organism evidence="1 2">
    <name type="scientific">Candidatus Ozemobacter sibiricus</name>
    <dbReference type="NCBI Taxonomy" id="2268124"/>
    <lineage>
        <taxon>Bacteria</taxon>
        <taxon>Candidatus Ozemobacteria</taxon>
        <taxon>Candidatus Ozemobacterales</taxon>
        <taxon>Candidatus Ozemobacteraceae</taxon>
        <taxon>Candidatus Ozemobacter</taxon>
    </lineage>
</organism>
<name>A0A367ZIA2_9BACT</name>
<accession>A0A367ZIA2</accession>
<dbReference type="AlphaFoldDB" id="A0A367ZIA2"/>
<dbReference type="Proteomes" id="UP000252355">
    <property type="component" value="Unassembled WGS sequence"/>
</dbReference>
<reference evidence="1 2" key="1">
    <citation type="submission" date="2018-05" db="EMBL/GenBank/DDBJ databases">
        <title>A metagenomic window into the 2 km-deep terrestrial subsurface aquifer revealed taxonomically and functionally diverse microbial community comprising novel uncultured bacterial lineages.</title>
        <authorList>
            <person name="Kadnikov V.V."/>
            <person name="Mardanov A.V."/>
            <person name="Beletsky A.V."/>
            <person name="Banks D."/>
            <person name="Pimenov N.V."/>
            <person name="Frank Y.A."/>
            <person name="Karnachuk O.V."/>
            <person name="Ravin N.V."/>
        </authorList>
    </citation>
    <scope>NUCLEOTIDE SEQUENCE [LARGE SCALE GENOMIC DNA]</scope>
    <source>
        <strain evidence="1">BY5</strain>
    </source>
</reference>